<keyword evidence="2" id="KW-1185">Reference proteome</keyword>
<dbReference type="Proteomes" id="UP000805193">
    <property type="component" value="Unassembled WGS sequence"/>
</dbReference>
<dbReference type="EMBL" id="JABSTQ010009721">
    <property type="protein sequence ID" value="KAG0426411.1"/>
    <property type="molecule type" value="Genomic_DNA"/>
</dbReference>
<organism evidence="1 2">
    <name type="scientific">Ixodes persulcatus</name>
    <name type="common">Taiga tick</name>
    <dbReference type="NCBI Taxonomy" id="34615"/>
    <lineage>
        <taxon>Eukaryota</taxon>
        <taxon>Metazoa</taxon>
        <taxon>Ecdysozoa</taxon>
        <taxon>Arthropoda</taxon>
        <taxon>Chelicerata</taxon>
        <taxon>Arachnida</taxon>
        <taxon>Acari</taxon>
        <taxon>Parasitiformes</taxon>
        <taxon>Ixodida</taxon>
        <taxon>Ixodoidea</taxon>
        <taxon>Ixodidae</taxon>
        <taxon>Ixodinae</taxon>
        <taxon>Ixodes</taxon>
    </lineage>
</organism>
<accession>A0AC60PZV2</accession>
<gene>
    <name evidence="1" type="ORF">HPB47_026478</name>
</gene>
<sequence>MQFQGHLIDGVPVVGNAFVATSTPLSLESCMNDASKCPKGLSACHPLSPADDLIWMWAGAPPGPRHASGSAHRAAQQTGQTTTNNVGGTRSLRRMPPGLPSLAQRGGRAHRPFSRIPFSQTHAGASAPAKRTAGAKRCRASTEKTGRQKKITKNEVCKNALGNSSPPRSPIFSKKSRQSVSSPPMGRHTRSQLRDKACAFPHQTSSLVHSHGATWHGSAPLPARLAESHSDARTRRRQGRRVCRFASFTVFAARGGDPRTMTSRVGLVSAAARRERLNKPNWAPLAPRAVQQKNVPSPCPFVAGPRRLGRVEQWLCLRDDHDNKRRGQQPEDAPRIFPSRAGSDLDQLRDKACA</sequence>
<evidence type="ECO:0000313" key="2">
    <source>
        <dbReference type="Proteomes" id="UP000805193"/>
    </source>
</evidence>
<evidence type="ECO:0000313" key="1">
    <source>
        <dbReference type="EMBL" id="KAG0426411.1"/>
    </source>
</evidence>
<proteinExistence type="predicted"/>
<protein>
    <submittedName>
        <fullName evidence="1">Uncharacterized protein</fullName>
    </submittedName>
</protein>
<name>A0AC60PZV2_IXOPE</name>
<reference evidence="1 2" key="1">
    <citation type="journal article" date="2020" name="Cell">
        <title>Large-Scale Comparative Analyses of Tick Genomes Elucidate Their Genetic Diversity and Vector Capacities.</title>
        <authorList>
            <consortium name="Tick Genome and Microbiome Consortium (TIGMIC)"/>
            <person name="Jia N."/>
            <person name="Wang J."/>
            <person name="Shi W."/>
            <person name="Du L."/>
            <person name="Sun Y."/>
            <person name="Zhan W."/>
            <person name="Jiang J.F."/>
            <person name="Wang Q."/>
            <person name="Zhang B."/>
            <person name="Ji P."/>
            <person name="Bell-Sakyi L."/>
            <person name="Cui X.M."/>
            <person name="Yuan T.T."/>
            <person name="Jiang B.G."/>
            <person name="Yang W.F."/>
            <person name="Lam T.T."/>
            <person name="Chang Q.C."/>
            <person name="Ding S.J."/>
            <person name="Wang X.J."/>
            <person name="Zhu J.G."/>
            <person name="Ruan X.D."/>
            <person name="Zhao L."/>
            <person name="Wei J.T."/>
            <person name="Ye R.Z."/>
            <person name="Que T.C."/>
            <person name="Du C.H."/>
            <person name="Zhou Y.H."/>
            <person name="Cheng J.X."/>
            <person name="Dai P.F."/>
            <person name="Guo W.B."/>
            <person name="Han X.H."/>
            <person name="Huang E.J."/>
            <person name="Li L.F."/>
            <person name="Wei W."/>
            <person name="Gao Y.C."/>
            <person name="Liu J.Z."/>
            <person name="Shao H.Z."/>
            <person name="Wang X."/>
            <person name="Wang C.C."/>
            <person name="Yang T.C."/>
            <person name="Huo Q.B."/>
            <person name="Li W."/>
            <person name="Chen H.Y."/>
            <person name="Chen S.E."/>
            <person name="Zhou L.G."/>
            <person name="Ni X.B."/>
            <person name="Tian J.H."/>
            <person name="Sheng Y."/>
            <person name="Liu T."/>
            <person name="Pan Y.S."/>
            <person name="Xia L.Y."/>
            <person name="Li J."/>
            <person name="Zhao F."/>
            <person name="Cao W.C."/>
        </authorList>
    </citation>
    <scope>NUCLEOTIDE SEQUENCE [LARGE SCALE GENOMIC DNA]</scope>
    <source>
        <strain evidence="1">Iper-2018</strain>
    </source>
</reference>
<comment type="caution">
    <text evidence="1">The sequence shown here is derived from an EMBL/GenBank/DDBJ whole genome shotgun (WGS) entry which is preliminary data.</text>
</comment>